<evidence type="ECO:0000256" key="4">
    <source>
        <dbReference type="ARBA" id="ARBA00023136"/>
    </source>
</evidence>
<dbReference type="GO" id="GO:0022857">
    <property type="term" value="F:transmembrane transporter activity"/>
    <property type="evidence" value="ECO:0007669"/>
    <property type="project" value="TreeGrafter"/>
</dbReference>
<dbReference type="SUPFAM" id="SSF103473">
    <property type="entry name" value="MFS general substrate transporter"/>
    <property type="match status" value="1"/>
</dbReference>
<dbReference type="InterPro" id="IPR036259">
    <property type="entry name" value="MFS_trans_sf"/>
</dbReference>
<sequence length="406" mass="45410">MASYAKKAIEWIKSLQISVEPLMLVLAACNTARSIVTPEMSERKMMRVYPAPPGLSDKDLKKFYNKKMVIWDNNYSYVNLPIACIVGIMYGGYSDYHGRKIPLLIGIMSVLVENAMKILIWDPTTDLSLYWFYPTAVVTGIMGMLLATLIGAIFILPQKTPKQKAALMIEEEGQHENEPNPPSKSFLAITKLSFYSIYASLKIFVLSREGHRRLFLYLTFGANFLDQLVFGEEKSLIGTYTRLPPFNWNTSEYANYKSLRPIVQIVGMFFGLLALKKLFKFRDTFVICLAIGSLGISLFMIGLAQASWLIFASLAPGSLHGLLNPLTYTFLSCLIERNEIGKAFAISSIAQKLAGFAQTAILQNIYVATLSWYQGFVWLLMGGICVIAVGIYGFVHVVAKRENIGS</sequence>
<reference evidence="6 7" key="2">
    <citation type="submission" date="2018-11" db="EMBL/GenBank/DDBJ databases">
        <authorList>
            <consortium name="Pathogen Informatics"/>
        </authorList>
    </citation>
    <scope>NUCLEOTIDE SEQUENCE [LARGE SCALE GENOMIC DNA]</scope>
</reference>
<protein>
    <submittedName>
        <fullName evidence="8">Inorganic phosphate cotransporter</fullName>
    </submittedName>
</protein>
<evidence type="ECO:0000313" key="6">
    <source>
        <dbReference type="EMBL" id="VDL69979.1"/>
    </source>
</evidence>
<dbReference type="PANTHER" id="PTHR23507">
    <property type="entry name" value="ZGC:174356"/>
    <property type="match status" value="1"/>
</dbReference>
<gene>
    <name evidence="6" type="ORF">NBR_LOCUS6390</name>
</gene>
<evidence type="ECO:0000313" key="7">
    <source>
        <dbReference type="Proteomes" id="UP000271162"/>
    </source>
</evidence>
<accession>A0A158QX82</accession>
<keyword evidence="4 5" id="KW-0472">Membrane</keyword>
<feature type="transmembrane region" description="Helical" evidence="5">
    <location>
        <begin position="75"/>
        <end position="94"/>
    </location>
</feature>
<dbReference type="AlphaFoldDB" id="A0A158QX82"/>
<dbReference type="PANTHER" id="PTHR23507:SF11">
    <property type="entry name" value="SOLUTE CARRIER FAMILY RELATED"/>
    <property type="match status" value="1"/>
</dbReference>
<dbReference type="Proteomes" id="UP000271162">
    <property type="component" value="Unassembled WGS sequence"/>
</dbReference>
<comment type="subcellular location">
    <subcellularLocation>
        <location evidence="1">Membrane</location>
        <topology evidence="1">Multi-pass membrane protein</topology>
    </subcellularLocation>
</comment>
<feature type="transmembrane region" description="Helical" evidence="5">
    <location>
        <begin position="132"/>
        <end position="156"/>
    </location>
</feature>
<evidence type="ECO:0000256" key="1">
    <source>
        <dbReference type="ARBA" id="ARBA00004141"/>
    </source>
</evidence>
<proteinExistence type="predicted"/>
<organism evidence="8">
    <name type="scientific">Nippostrongylus brasiliensis</name>
    <name type="common">Rat hookworm</name>
    <dbReference type="NCBI Taxonomy" id="27835"/>
    <lineage>
        <taxon>Eukaryota</taxon>
        <taxon>Metazoa</taxon>
        <taxon>Ecdysozoa</taxon>
        <taxon>Nematoda</taxon>
        <taxon>Chromadorea</taxon>
        <taxon>Rhabditida</taxon>
        <taxon>Rhabditina</taxon>
        <taxon>Rhabditomorpha</taxon>
        <taxon>Strongyloidea</taxon>
        <taxon>Heligmosomidae</taxon>
        <taxon>Nippostrongylus</taxon>
    </lineage>
</organism>
<evidence type="ECO:0000256" key="3">
    <source>
        <dbReference type="ARBA" id="ARBA00022989"/>
    </source>
</evidence>
<dbReference type="EMBL" id="UYSL01019798">
    <property type="protein sequence ID" value="VDL69979.1"/>
    <property type="molecule type" value="Genomic_DNA"/>
</dbReference>
<feature type="transmembrane region" description="Helical" evidence="5">
    <location>
        <begin position="376"/>
        <end position="399"/>
    </location>
</feature>
<reference evidence="8" key="1">
    <citation type="submission" date="2016-04" db="UniProtKB">
        <authorList>
            <consortium name="WormBaseParasite"/>
        </authorList>
    </citation>
    <scope>IDENTIFICATION</scope>
</reference>
<keyword evidence="2 5" id="KW-0812">Transmembrane</keyword>
<dbReference type="WBParaSite" id="NBR_0000638901-mRNA-1">
    <property type="protein sequence ID" value="NBR_0000638901-mRNA-1"/>
    <property type="gene ID" value="NBR_0000638901"/>
</dbReference>
<feature type="transmembrane region" description="Helical" evidence="5">
    <location>
        <begin position="287"/>
        <end position="311"/>
    </location>
</feature>
<evidence type="ECO:0000256" key="2">
    <source>
        <dbReference type="ARBA" id="ARBA00022692"/>
    </source>
</evidence>
<keyword evidence="3 5" id="KW-1133">Transmembrane helix</keyword>
<evidence type="ECO:0000256" key="5">
    <source>
        <dbReference type="SAM" id="Phobius"/>
    </source>
</evidence>
<dbReference type="GO" id="GO:0016020">
    <property type="term" value="C:membrane"/>
    <property type="evidence" value="ECO:0007669"/>
    <property type="project" value="UniProtKB-SubCell"/>
</dbReference>
<evidence type="ECO:0000313" key="8">
    <source>
        <dbReference type="WBParaSite" id="NBR_0000638901-mRNA-1"/>
    </source>
</evidence>
<dbReference type="Gene3D" id="1.20.1250.20">
    <property type="entry name" value="MFS general substrate transporter like domains"/>
    <property type="match status" value="1"/>
</dbReference>
<name>A0A158QX82_NIPBR</name>
<dbReference type="OMA" id="WDNYYEY"/>
<keyword evidence="7" id="KW-1185">Reference proteome</keyword>